<dbReference type="OrthoDB" id="7695519at2759"/>
<comment type="caution">
    <text evidence="1">The sequence shown here is derived from an EMBL/GenBank/DDBJ whole genome shotgun (WGS) entry which is preliminary data.</text>
</comment>
<evidence type="ECO:0000313" key="1">
    <source>
        <dbReference type="EMBL" id="CAG5089113.1"/>
    </source>
</evidence>
<dbReference type="Proteomes" id="UP000786811">
    <property type="component" value="Unassembled WGS sequence"/>
</dbReference>
<gene>
    <name evidence="1" type="ORF">HICCMSTLAB_LOCUS5110</name>
</gene>
<name>A0A8J2MJ45_COTCN</name>
<dbReference type="AlphaFoldDB" id="A0A8J2MJ45"/>
<protein>
    <submittedName>
        <fullName evidence="1">Uncharacterized protein</fullName>
    </submittedName>
</protein>
<accession>A0A8J2MJ45</accession>
<organism evidence="1 2">
    <name type="scientific">Cotesia congregata</name>
    <name type="common">Parasitoid wasp</name>
    <name type="synonym">Apanteles congregatus</name>
    <dbReference type="NCBI Taxonomy" id="51543"/>
    <lineage>
        <taxon>Eukaryota</taxon>
        <taxon>Metazoa</taxon>
        <taxon>Ecdysozoa</taxon>
        <taxon>Arthropoda</taxon>
        <taxon>Hexapoda</taxon>
        <taxon>Insecta</taxon>
        <taxon>Pterygota</taxon>
        <taxon>Neoptera</taxon>
        <taxon>Endopterygota</taxon>
        <taxon>Hymenoptera</taxon>
        <taxon>Apocrita</taxon>
        <taxon>Ichneumonoidea</taxon>
        <taxon>Braconidae</taxon>
        <taxon>Microgastrinae</taxon>
        <taxon>Cotesia</taxon>
    </lineage>
</organism>
<evidence type="ECO:0000313" key="2">
    <source>
        <dbReference type="Proteomes" id="UP000786811"/>
    </source>
</evidence>
<proteinExistence type="predicted"/>
<sequence length="65" mass="7012">MNALGLTLGPNAHAYVEKEDAERISIANARAEGCTSEERMSQRSKAAAIFGKKKEGFNSLRMAAI</sequence>
<reference evidence="1" key="1">
    <citation type="submission" date="2021-04" db="EMBL/GenBank/DDBJ databases">
        <authorList>
            <person name="Chebbi M.A.C M."/>
        </authorList>
    </citation>
    <scope>NUCLEOTIDE SEQUENCE</scope>
</reference>
<keyword evidence="2" id="KW-1185">Reference proteome</keyword>
<dbReference type="EMBL" id="CAJNRD030001119">
    <property type="protein sequence ID" value="CAG5089113.1"/>
    <property type="molecule type" value="Genomic_DNA"/>
</dbReference>